<evidence type="ECO:0000256" key="5">
    <source>
        <dbReference type="ARBA" id="ARBA00010185"/>
    </source>
</evidence>
<evidence type="ECO:0000256" key="13">
    <source>
        <dbReference type="ARBA" id="ARBA00022989"/>
    </source>
</evidence>
<evidence type="ECO:0000256" key="19">
    <source>
        <dbReference type="SAM" id="Phobius"/>
    </source>
</evidence>
<dbReference type="RefSeq" id="WP_180567353.1">
    <property type="nucleotide sequence ID" value="NZ_JACCKB010000004.1"/>
</dbReference>
<feature type="transmembrane region" description="Helical" evidence="19">
    <location>
        <begin position="200"/>
        <end position="220"/>
    </location>
</feature>
<evidence type="ECO:0000256" key="11">
    <source>
        <dbReference type="ARBA" id="ARBA00022692"/>
    </source>
</evidence>
<dbReference type="UniPathway" id="UPA00557">
    <property type="reaction ID" value="UER00614"/>
</dbReference>
<dbReference type="AlphaFoldDB" id="A0A853I1K5"/>
<dbReference type="Pfam" id="PF01148">
    <property type="entry name" value="CTP_transf_1"/>
    <property type="match status" value="1"/>
</dbReference>
<dbReference type="EC" id="2.7.7.41" evidence="6 18"/>
<dbReference type="EMBL" id="JACCKB010000004">
    <property type="protein sequence ID" value="NYZ65322.1"/>
    <property type="molecule type" value="Genomic_DNA"/>
</dbReference>
<dbReference type="PANTHER" id="PTHR46382">
    <property type="entry name" value="PHOSPHATIDATE CYTIDYLYLTRANSFERASE"/>
    <property type="match status" value="1"/>
</dbReference>
<keyword evidence="11 18" id="KW-0812">Transmembrane</keyword>
<reference evidence="20 21" key="1">
    <citation type="submission" date="2020-07" db="EMBL/GenBank/DDBJ databases">
        <title>Endozoicomonas sp. nov., isolated from sediment.</title>
        <authorList>
            <person name="Gu T."/>
        </authorList>
    </citation>
    <scope>NUCLEOTIDE SEQUENCE [LARGE SCALE GENOMIC DNA]</scope>
    <source>
        <strain evidence="20 21">SM1973</strain>
    </source>
</reference>
<evidence type="ECO:0000256" key="18">
    <source>
        <dbReference type="RuleBase" id="RU003938"/>
    </source>
</evidence>
<organism evidence="20 21">
    <name type="scientific">Spartinivicinus marinus</name>
    <dbReference type="NCBI Taxonomy" id="2994442"/>
    <lineage>
        <taxon>Bacteria</taxon>
        <taxon>Pseudomonadati</taxon>
        <taxon>Pseudomonadota</taxon>
        <taxon>Gammaproteobacteria</taxon>
        <taxon>Oceanospirillales</taxon>
        <taxon>Zooshikellaceae</taxon>
        <taxon>Spartinivicinus</taxon>
    </lineage>
</organism>
<dbReference type="InterPro" id="IPR000374">
    <property type="entry name" value="PC_trans"/>
</dbReference>
<name>A0A853I1K5_9GAMM</name>
<evidence type="ECO:0000256" key="2">
    <source>
        <dbReference type="ARBA" id="ARBA00004651"/>
    </source>
</evidence>
<keyword evidence="16" id="KW-0594">Phospholipid biosynthesis</keyword>
<evidence type="ECO:0000256" key="16">
    <source>
        <dbReference type="ARBA" id="ARBA00023209"/>
    </source>
</evidence>
<evidence type="ECO:0000256" key="12">
    <source>
        <dbReference type="ARBA" id="ARBA00022695"/>
    </source>
</evidence>
<keyword evidence="13 19" id="KW-1133">Transmembrane helix</keyword>
<keyword evidence="17" id="KW-1208">Phospholipid metabolism</keyword>
<feature type="transmembrane region" description="Helical" evidence="19">
    <location>
        <begin position="132"/>
        <end position="153"/>
    </location>
</feature>
<proteinExistence type="inferred from homology"/>
<evidence type="ECO:0000256" key="10">
    <source>
        <dbReference type="ARBA" id="ARBA00022679"/>
    </source>
</evidence>
<evidence type="ECO:0000256" key="14">
    <source>
        <dbReference type="ARBA" id="ARBA00023098"/>
    </source>
</evidence>
<keyword evidence="21" id="KW-1185">Reference proteome</keyword>
<comment type="pathway">
    <text evidence="4">Lipid metabolism.</text>
</comment>
<keyword evidence="8" id="KW-1003">Cell membrane</keyword>
<dbReference type="Proteomes" id="UP000569732">
    <property type="component" value="Unassembled WGS sequence"/>
</dbReference>
<keyword evidence="10 18" id="KW-0808">Transferase</keyword>
<dbReference type="PANTHER" id="PTHR46382:SF1">
    <property type="entry name" value="PHOSPHATIDATE CYTIDYLYLTRANSFERASE"/>
    <property type="match status" value="1"/>
</dbReference>
<evidence type="ECO:0000256" key="6">
    <source>
        <dbReference type="ARBA" id="ARBA00012487"/>
    </source>
</evidence>
<evidence type="ECO:0000256" key="17">
    <source>
        <dbReference type="ARBA" id="ARBA00023264"/>
    </source>
</evidence>
<feature type="transmembrane region" description="Helical" evidence="19">
    <location>
        <begin position="107"/>
        <end position="126"/>
    </location>
</feature>
<evidence type="ECO:0000313" key="20">
    <source>
        <dbReference type="EMBL" id="NYZ65322.1"/>
    </source>
</evidence>
<comment type="similarity">
    <text evidence="5 18">Belongs to the CDS family.</text>
</comment>
<accession>A0A853I1K5</accession>
<keyword evidence="14" id="KW-0443">Lipid metabolism</keyword>
<dbReference type="PROSITE" id="PS01315">
    <property type="entry name" value="CDS"/>
    <property type="match status" value="1"/>
</dbReference>
<dbReference type="GO" id="GO:0016024">
    <property type="term" value="P:CDP-diacylglycerol biosynthetic process"/>
    <property type="evidence" value="ECO:0007669"/>
    <property type="project" value="UniProtKB-UniPathway"/>
</dbReference>
<keyword evidence="12 18" id="KW-0548">Nucleotidyltransferase</keyword>
<gene>
    <name evidence="20" type="ORF">H0A36_04820</name>
</gene>
<feature type="transmembrane region" description="Helical" evidence="19">
    <location>
        <begin position="78"/>
        <end position="95"/>
    </location>
</feature>
<evidence type="ECO:0000256" key="9">
    <source>
        <dbReference type="ARBA" id="ARBA00022516"/>
    </source>
</evidence>
<sequence>MLKQRIITAVILIPLALLGVFALSPFFFSLFVGGIVLLAGWEWANLAGLPQTPARLIYVASLALALFVSQYLPLQMILGLAVLMWLAALILVLTYPGSAMFWRHRSLKLIVGLMVLVPAWNCLVWLKHAENSSWLIVYLFALIWGADIGAYFFGKRFGKHKLAAKVSPGKSWEGVYGAIAVTTLVAIGVGLVQQKSFPQLMVMVLFAWLIVAVSVLGDLLESMFKRERGVKDSSNLLPGHGGVMDRIDSLTAAIPVFCISLLVTGL</sequence>
<evidence type="ECO:0000256" key="15">
    <source>
        <dbReference type="ARBA" id="ARBA00023136"/>
    </source>
</evidence>
<protein>
    <recommendedName>
        <fullName evidence="7 18">Phosphatidate cytidylyltransferase</fullName>
        <ecNumber evidence="6 18">2.7.7.41</ecNumber>
    </recommendedName>
</protein>
<feature type="transmembrane region" description="Helical" evidence="19">
    <location>
        <begin position="174"/>
        <end position="194"/>
    </location>
</feature>
<dbReference type="GO" id="GO:0005886">
    <property type="term" value="C:plasma membrane"/>
    <property type="evidence" value="ECO:0007669"/>
    <property type="project" value="UniProtKB-SubCell"/>
</dbReference>
<comment type="subcellular location">
    <subcellularLocation>
        <location evidence="2">Cell membrane</location>
        <topology evidence="2">Multi-pass membrane protein</topology>
    </subcellularLocation>
</comment>
<evidence type="ECO:0000256" key="3">
    <source>
        <dbReference type="ARBA" id="ARBA00005119"/>
    </source>
</evidence>
<comment type="catalytic activity">
    <reaction evidence="1 18">
        <text>a 1,2-diacyl-sn-glycero-3-phosphate + CTP + H(+) = a CDP-1,2-diacyl-sn-glycerol + diphosphate</text>
        <dbReference type="Rhea" id="RHEA:16229"/>
        <dbReference type="ChEBI" id="CHEBI:15378"/>
        <dbReference type="ChEBI" id="CHEBI:33019"/>
        <dbReference type="ChEBI" id="CHEBI:37563"/>
        <dbReference type="ChEBI" id="CHEBI:58332"/>
        <dbReference type="ChEBI" id="CHEBI:58608"/>
        <dbReference type="EC" id="2.7.7.41"/>
    </reaction>
</comment>
<evidence type="ECO:0000256" key="4">
    <source>
        <dbReference type="ARBA" id="ARBA00005189"/>
    </source>
</evidence>
<comment type="caution">
    <text evidence="20">The sequence shown here is derived from an EMBL/GenBank/DDBJ whole genome shotgun (WGS) entry which is preliminary data.</text>
</comment>
<evidence type="ECO:0000313" key="21">
    <source>
        <dbReference type="Proteomes" id="UP000569732"/>
    </source>
</evidence>
<evidence type="ECO:0000256" key="8">
    <source>
        <dbReference type="ARBA" id="ARBA00022475"/>
    </source>
</evidence>
<comment type="pathway">
    <text evidence="3 18">Phospholipid metabolism; CDP-diacylglycerol biosynthesis; CDP-diacylglycerol from sn-glycerol 3-phosphate: step 3/3.</text>
</comment>
<evidence type="ECO:0000256" key="1">
    <source>
        <dbReference type="ARBA" id="ARBA00001698"/>
    </source>
</evidence>
<keyword evidence="15 19" id="KW-0472">Membrane</keyword>
<dbReference type="GO" id="GO:0004605">
    <property type="term" value="F:phosphatidate cytidylyltransferase activity"/>
    <property type="evidence" value="ECO:0007669"/>
    <property type="project" value="UniProtKB-EC"/>
</dbReference>
<evidence type="ECO:0000256" key="7">
    <source>
        <dbReference type="ARBA" id="ARBA00019373"/>
    </source>
</evidence>
<keyword evidence="9" id="KW-0444">Lipid biosynthesis</keyword>